<evidence type="ECO:0000256" key="1">
    <source>
        <dbReference type="ARBA" id="ARBA00004442"/>
    </source>
</evidence>
<gene>
    <name evidence="6" type="ORF">VC35_21165</name>
</gene>
<feature type="transmembrane region" description="Helical" evidence="4">
    <location>
        <begin position="9"/>
        <end position="26"/>
    </location>
</feature>
<dbReference type="EMBL" id="LACC01000026">
    <property type="protein sequence ID" value="KJZ42951.1"/>
    <property type="molecule type" value="Genomic_DNA"/>
</dbReference>
<organism evidence="6 7">
    <name type="scientific">Pseudomonas fluorescens</name>
    <dbReference type="NCBI Taxonomy" id="294"/>
    <lineage>
        <taxon>Bacteria</taxon>
        <taxon>Pseudomonadati</taxon>
        <taxon>Pseudomonadota</taxon>
        <taxon>Gammaproteobacteria</taxon>
        <taxon>Pseudomonadales</taxon>
        <taxon>Pseudomonadaceae</taxon>
        <taxon>Pseudomonas</taxon>
    </lineage>
</organism>
<sequence>MTLKLKQGLWLWAGALALMLLAIIPLGGWTRVVGVLIVVGSVALAWGRAVRQAALQRDLPGSLDDFAMPPANYRHPVVLVCGDGLSGLFGEGGADHPAQRLTEQGCYLRVSRVEQLPGLVDSIMTLRPQWGGQLSVMFVVNPGEHTNAGVLAGQVRTFNHQVALTRKRGFSLPLMLVSYLQSPAAKGAWFSWGAGQDRCNILQAGTSFSPNDWYRQSACSEVHTQRLQAGIQLNSAAAWLDEHVLAHFTRREGRHAIGLPLVWACTLVPTLPGYVPGNLWRQWQRDKTALLDADGAIQETGEPLPFPDPLLSLLPRQPQPSPKRGAIVIAVWGFTFATVVALISSAWQNTLLLRQVSDDLRRYTSIAPPTRLEQAEFARREDALNVLREDAVRLDAYYRLGAPMALGFGLYHGERLRDRVLTTIADHKQPSTRPLAARTARTVRLDSLSLFSSASARLKPESTRVLIDALVGIKAQPGWLIVIAGHTDAVGSDEHNLHLSRARAAAVREWMQRMGGIPDSCFAVQGFGKSQPIASNDTEAGRQANRRVDIRLVPEAGACALPTAGADVQLPAANAAFVY</sequence>
<dbReference type="InterPro" id="IPR006665">
    <property type="entry name" value="OmpA-like"/>
</dbReference>
<dbReference type="Gene3D" id="3.30.1330.60">
    <property type="entry name" value="OmpA-like domain"/>
    <property type="match status" value="1"/>
</dbReference>
<keyword evidence="6" id="KW-0282">Flagellum</keyword>
<dbReference type="PATRIC" id="fig|294.132.peg.3421"/>
<dbReference type="Pfam" id="PF00691">
    <property type="entry name" value="OmpA"/>
    <property type="match status" value="1"/>
</dbReference>
<feature type="transmembrane region" description="Helical" evidence="4">
    <location>
        <begin position="32"/>
        <end position="50"/>
    </location>
</feature>
<proteinExistence type="predicted"/>
<keyword evidence="6" id="KW-0969">Cilium</keyword>
<keyword evidence="4" id="KW-1133">Transmembrane helix</keyword>
<comment type="subcellular location">
    <subcellularLocation>
        <location evidence="1">Cell outer membrane</location>
    </subcellularLocation>
</comment>
<dbReference type="CDD" id="cd07185">
    <property type="entry name" value="OmpA_C-like"/>
    <property type="match status" value="1"/>
</dbReference>
<accession>A0A0F4TEU0</accession>
<dbReference type="OrthoDB" id="345640at2"/>
<dbReference type="RefSeq" id="WP_046042389.1">
    <property type="nucleotide sequence ID" value="NZ_LACC01000026.1"/>
</dbReference>
<dbReference type="Proteomes" id="UP000033588">
    <property type="component" value="Unassembled WGS sequence"/>
</dbReference>
<feature type="transmembrane region" description="Helical" evidence="4">
    <location>
        <begin position="326"/>
        <end position="347"/>
    </location>
</feature>
<keyword evidence="6" id="KW-0966">Cell projection</keyword>
<dbReference type="InterPro" id="IPR036737">
    <property type="entry name" value="OmpA-like_sf"/>
</dbReference>
<dbReference type="InterPro" id="IPR050330">
    <property type="entry name" value="Bact_OuterMem_StrucFunc"/>
</dbReference>
<dbReference type="GO" id="GO:0009279">
    <property type="term" value="C:cell outer membrane"/>
    <property type="evidence" value="ECO:0007669"/>
    <property type="project" value="UniProtKB-SubCell"/>
</dbReference>
<dbReference type="InterPro" id="IPR006664">
    <property type="entry name" value="OMP_bac"/>
</dbReference>
<keyword evidence="4" id="KW-0812">Transmembrane</keyword>
<reference evidence="6 7" key="1">
    <citation type="submission" date="2015-03" db="EMBL/GenBank/DDBJ databases">
        <title>Comparative genomics of Pseudomonas insights into diversity of traits involved in vanlence and defense.</title>
        <authorList>
            <person name="Qin Y."/>
        </authorList>
    </citation>
    <scope>NUCLEOTIDE SEQUENCE [LARGE SCALE GENOMIC DNA]</scope>
    <source>
        <strain evidence="6 7">C8</strain>
    </source>
</reference>
<evidence type="ECO:0000256" key="4">
    <source>
        <dbReference type="SAM" id="Phobius"/>
    </source>
</evidence>
<dbReference type="PROSITE" id="PS51123">
    <property type="entry name" value="OMPA_2"/>
    <property type="match status" value="1"/>
</dbReference>
<evidence type="ECO:0000256" key="2">
    <source>
        <dbReference type="ARBA" id="ARBA00023136"/>
    </source>
</evidence>
<dbReference type="PANTHER" id="PTHR30329">
    <property type="entry name" value="STATOR ELEMENT OF FLAGELLAR MOTOR COMPLEX"/>
    <property type="match status" value="1"/>
</dbReference>
<dbReference type="PANTHER" id="PTHR30329:SF20">
    <property type="entry name" value="EXPORTED PROTEIN"/>
    <property type="match status" value="1"/>
</dbReference>
<name>A0A0F4TEU0_PSEFL</name>
<evidence type="ECO:0000313" key="7">
    <source>
        <dbReference type="Proteomes" id="UP000033588"/>
    </source>
</evidence>
<evidence type="ECO:0000259" key="5">
    <source>
        <dbReference type="PROSITE" id="PS51123"/>
    </source>
</evidence>
<feature type="domain" description="OmpA-like" evidence="5">
    <location>
        <begin position="438"/>
        <end position="556"/>
    </location>
</feature>
<dbReference type="PRINTS" id="PR01021">
    <property type="entry name" value="OMPADOMAIN"/>
</dbReference>
<dbReference type="AlphaFoldDB" id="A0A0F4TEU0"/>
<comment type="caution">
    <text evidence="6">The sequence shown here is derived from an EMBL/GenBank/DDBJ whole genome shotgun (WGS) entry which is preliminary data.</text>
</comment>
<protein>
    <submittedName>
        <fullName evidence="6">Flagellar motor protein MotB</fullName>
    </submittedName>
</protein>
<dbReference type="SUPFAM" id="SSF103088">
    <property type="entry name" value="OmpA-like"/>
    <property type="match status" value="1"/>
</dbReference>
<evidence type="ECO:0000256" key="3">
    <source>
        <dbReference type="PROSITE-ProRule" id="PRU00473"/>
    </source>
</evidence>
<evidence type="ECO:0000313" key="6">
    <source>
        <dbReference type="EMBL" id="KJZ42951.1"/>
    </source>
</evidence>
<keyword evidence="2 3" id="KW-0472">Membrane</keyword>